<dbReference type="GO" id="GO:0005524">
    <property type="term" value="F:ATP binding"/>
    <property type="evidence" value="ECO:0007669"/>
    <property type="project" value="UniProtKB-UniRule"/>
</dbReference>
<evidence type="ECO:0000313" key="5">
    <source>
        <dbReference type="EMBL" id="SHF99841.1"/>
    </source>
</evidence>
<dbReference type="GO" id="GO:0046872">
    <property type="term" value="F:metal ion binding"/>
    <property type="evidence" value="ECO:0007669"/>
    <property type="project" value="InterPro"/>
</dbReference>
<dbReference type="Gene3D" id="3.30.1490.20">
    <property type="entry name" value="ATP-grasp fold, A domain"/>
    <property type="match status" value="1"/>
</dbReference>
<dbReference type="PROSITE" id="PS50975">
    <property type="entry name" value="ATP_GRASP"/>
    <property type="match status" value="1"/>
</dbReference>
<accession>A0AAQ1MCL8</accession>
<dbReference type="InterPro" id="IPR013815">
    <property type="entry name" value="ATP_grasp_subdomain_1"/>
</dbReference>
<feature type="domain" description="ATP-grasp" evidence="4">
    <location>
        <begin position="115"/>
        <end position="320"/>
    </location>
</feature>
<keyword evidence="3" id="KW-0547">Nucleotide-binding</keyword>
<comment type="caution">
    <text evidence="5">The sequence shown here is derived from an EMBL/GenBank/DDBJ whole genome shotgun (WGS) entry which is preliminary data.</text>
</comment>
<name>A0AAQ1MCL8_9FIRM</name>
<protein>
    <submittedName>
        <fullName evidence="5">D-alanine-D-alanine ligase</fullName>
    </submittedName>
</protein>
<dbReference type="PANTHER" id="PTHR23132">
    <property type="entry name" value="D-ALANINE--D-ALANINE LIGASE"/>
    <property type="match status" value="1"/>
</dbReference>
<evidence type="ECO:0000313" key="6">
    <source>
        <dbReference type="Proteomes" id="UP000184089"/>
    </source>
</evidence>
<keyword evidence="2 5" id="KW-0436">Ligase</keyword>
<dbReference type="Proteomes" id="UP000184089">
    <property type="component" value="Unassembled WGS sequence"/>
</dbReference>
<dbReference type="EMBL" id="FQVY01000002">
    <property type="protein sequence ID" value="SHF99841.1"/>
    <property type="molecule type" value="Genomic_DNA"/>
</dbReference>
<dbReference type="InterPro" id="IPR011761">
    <property type="entry name" value="ATP-grasp"/>
</dbReference>
<dbReference type="Pfam" id="PF07478">
    <property type="entry name" value="Dala_Dala_lig_C"/>
    <property type="match status" value="1"/>
</dbReference>
<reference evidence="6" key="1">
    <citation type="submission" date="2016-11" db="EMBL/GenBank/DDBJ databases">
        <authorList>
            <person name="Jaros S."/>
            <person name="Januszkiewicz K."/>
            <person name="Wedrychowicz H."/>
        </authorList>
    </citation>
    <scope>NUCLEOTIDE SEQUENCE [LARGE SCALE GENOMIC DNA]</scope>
    <source>
        <strain evidence="6">DSM 4029</strain>
    </source>
</reference>
<evidence type="ECO:0000256" key="2">
    <source>
        <dbReference type="ARBA" id="ARBA00022598"/>
    </source>
</evidence>
<dbReference type="Gene3D" id="3.30.470.20">
    <property type="entry name" value="ATP-grasp fold, B domain"/>
    <property type="match status" value="1"/>
</dbReference>
<dbReference type="InterPro" id="IPR011095">
    <property type="entry name" value="Dala_Dala_lig_C"/>
</dbReference>
<keyword evidence="3" id="KW-0067">ATP-binding</keyword>
<dbReference type="GO" id="GO:0008716">
    <property type="term" value="F:D-alanine-D-alanine ligase activity"/>
    <property type="evidence" value="ECO:0007669"/>
    <property type="project" value="InterPro"/>
</dbReference>
<evidence type="ECO:0000256" key="1">
    <source>
        <dbReference type="ARBA" id="ARBA00010871"/>
    </source>
</evidence>
<proteinExistence type="inferred from homology"/>
<organism evidence="5 6">
    <name type="scientific">Bittarella massiliensis</name>
    <name type="common">ex Durand et al. 2017</name>
    <dbReference type="NCBI Taxonomy" id="1720313"/>
    <lineage>
        <taxon>Bacteria</taxon>
        <taxon>Bacillati</taxon>
        <taxon>Bacillota</taxon>
        <taxon>Clostridia</taxon>
        <taxon>Eubacteriales</taxon>
        <taxon>Oscillospiraceae</taxon>
        <taxon>Bittarella (ex Durand et al. 2017)</taxon>
    </lineage>
</organism>
<dbReference type="SUPFAM" id="SSF56059">
    <property type="entry name" value="Glutathione synthetase ATP-binding domain-like"/>
    <property type="match status" value="1"/>
</dbReference>
<dbReference type="PANTHER" id="PTHR23132:SF23">
    <property type="entry name" value="D-ALANINE--D-ALANINE LIGASE B"/>
    <property type="match status" value="1"/>
</dbReference>
<comment type="similarity">
    <text evidence="1">Belongs to the D-alanine--D-alanine ligase family.</text>
</comment>
<gene>
    <name evidence="5" type="ORF">SAMN05444424_1092</name>
</gene>
<sequence length="332" mass="37402">MPLDRRVVLLADRVQSYGEVTQFSDNLECVSEGYFESLYSGLREVAPAVVHYSHPAQLMEHIREHQDDIVFTVWSGRRSRNRRGYVGSICEAYGIPYVGADPYVQLLTEDKSLTKQLCRKYGIDSAREVLVEGPDQLPQIDDLRCPLVVKPNAEGGSNGITRRSLTDSHEGAKQLARELLAHFQQPILVEEYIEGREICASIAGTPERIDVLEADLLILNGKDYQAHEIYSCEPKKGEQGKVEMVRGTHLLTEQMRERFARLFKALGKVDVMRVDGRIGPDGFKLIELSPDCYMGADGSTALCFEWAGYSYPQMLELLLQNALAEFAKRRSL</sequence>
<evidence type="ECO:0000259" key="4">
    <source>
        <dbReference type="PROSITE" id="PS50975"/>
    </source>
</evidence>
<dbReference type="AlphaFoldDB" id="A0AAQ1MCL8"/>
<evidence type="ECO:0000256" key="3">
    <source>
        <dbReference type="PROSITE-ProRule" id="PRU00409"/>
    </source>
</evidence>